<dbReference type="EMBL" id="CP060201">
    <property type="protein sequence ID" value="QNH79699.1"/>
    <property type="molecule type" value="Genomic_DNA"/>
</dbReference>
<organism evidence="1 2">
    <name type="scientific">Pseudomonas protegens</name>
    <dbReference type="NCBI Taxonomy" id="380021"/>
    <lineage>
        <taxon>Bacteria</taxon>
        <taxon>Pseudomonadati</taxon>
        <taxon>Pseudomonadota</taxon>
        <taxon>Gammaproteobacteria</taxon>
        <taxon>Pseudomonadales</taxon>
        <taxon>Pseudomonadaceae</taxon>
        <taxon>Pseudomonas</taxon>
    </lineage>
</organism>
<protein>
    <submittedName>
        <fullName evidence="1">Uncharacterized protein</fullName>
    </submittedName>
</protein>
<proteinExistence type="predicted"/>
<dbReference type="Proteomes" id="UP000515277">
    <property type="component" value="Chromosome"/>
</dbReference>
<accession>A0A7G8YE32</accession>
<gene>
    <name evidence="1" type="ORF">GGI48_11220</name>
</gene>
<sequence>MPRPRFVIDSLAIANATPKRRHVDLRASLTAALNEFVELGIFQCEERVEGLSIWKFTDGTIVAQEDFYEDAVNRRFIFTQLTKDAALGVILRARHAGDRAAIAKAIIRY</sequence>
<dbReference type="RefSeq" id="WP_179598334.1">
    <property type="nucleotide sequence ID" value="NZ_CP060201.1"/>
</dbReference>
<name>A0A7G8YE32_9PSED</name>
<evidence type="ECO:0000313" key="1">
    <source>
        <dbReference type="EMBL" id="QNH79699.1"/>
    </source>
</evidence>
<evidence type="ECO:0000313" key="2">
    <source>
        <dbReference type="Proteomes" id="UP000515277"/>
    </source>
</evidence>
<reference evidence="2" key="1">
    <citation type="journal article" date="2020" name="Microbiol. Resour. Announc.">
        <title>Complete genome sequences of four natural Pseudomonas isolates that catabolize a wide range of aromatic compounds relevant to lignin valorization.</title>
        <authorList>
            <person name="Hatmaker E.A."/>
            <person name="Presley G."/>
            <person name="Cannon O."/>
            <person name="Guss A.M."/>
            <person name="Elkins J.G."/>
        </authorList>
    </citation>
    <scope>NUCLEOTIDE SEQUENCE [LARGE SCALE GENOMIC DNA]</scope>
    <source>
        <strain evidence="2">H1F5C</strain>
    </source>
</reference>
<dbReference type="AlphaFoldDB" id="A0A7G8YE32"/>